<feature type="compositionally biased region" description="Polar residues" evidence="1">
    <location>
        <begin position="288"/>
        <end position="298"/>
    </location>
</feature>
<evidence type="ECO:0000313" key="2">
    <source>
        <dbReference type="EMBL" id="KAL3825077.1"/>
    </source>
</evidence>
<evidence type="ECO:0000313" key="3">
    <source>
        <dbReference type="Proteomes" id="UP001634393"/>
    </source>
</evidence>
<feature type="region of interest" description="Disordered" evidence="1">
    <location>
        <begin position="588"/>
        <end position="738"/>
    </location>
</feature>
<feature type="compositionally biased region" description="Low complexity" evidence="1">
    <location>
        <begin position="426"/>
        <end position="442"/>
    </location>
</feature>
<feature type="region of interest" description="Disordered" evidence="1">
    <location>
        <begin position="221"/>
        <end position="341"/>
    </location>
</feature>
<feature type="compositionally biased region" description="Basic and acidic residues" evidence="1">
    <location>
        <begin position="1316"/>
        <end position="1329"/>
    </location>
</feature>
<feature type="region of interest" description="Disordered" evidence="1">
    <location>
        <begin position="849"/>
        <end position="871"/>
    </location>
</feature>
<dbReference type="EMBL" id="JBJXBP010000006">
    <property type="protein sequence ID" value="KAL3825077.1"/>
    <property type="molecule type" value="Genomic_DNA"/>
</dbReference>
<reference evidence="2 3" key="1">
    <citation type="submission" date="2024-12" db="EMBL/GenBank/DDBJ databases">
        <title>The unique morphological basis and parallel evolutionary history of personate flowers in Penstemon.</title>
        <authorList>
            <person name="Depatie T.H."/>
            <person name="Wessinger C.A."/>
        </authorList>
    </citation>
    <scope>NUCLEOTIDE SEQUENCE [LARGE SCALE GENOMIC DNA]</scope>
    <source>
        <strain evidence="2">WTNN_2</strain>
        <tissue evidence="2">Leaf</tissue>
    </source>
</reference>
<feature type="compositionally biased region" description="Basic and acidic residues" evidence="1">
    <location>
        <begin position="445"/>
        <end position="454"/>
    </location>
</feature>
<feature type="compositionally biased region" description="Polar residues" evidence="1">
    <location>
        <begin position="371"/>
        <end position="396"/>
    </location>
</feature>
<feature type="compositionally biased region" description="Basic and acidic residues" evidence="1">
    <location>
        <begin position="314"/>
        <end position="333"/>
    </location>
</feature>
<protein>
    <recommendedName>
        <fullName evidence="4">COP1-interacting protein 7</fullName>
    </recommendedName>
</protein>
<keyword evidence="3" id="KW-1185">Reference proteome</keyword>
<accession>A0ABD3SKI8</accession>
<feature type="compositionally biased region" description="Basic and acidic residues" evidence="1">
    <location>
        <begin position="1012"/>
        <end position="1031"/>
    </location>
</feature>
<feature type="compositionally biased region" description="Polar residues" evidence="1">
    <location>
        <begin position="936"/>
        <end position="947"/>
    </location>
</feature>
<feature type="region of interest" description="Disordered" evidence="1">
    <location>
        <begin position="353"/>
        <end position="396"/>
    </location>
</feature>
<feature type="compositionally biased region" description="Basic and acidic residues" evidence="1">
    <location>
        <begin position="258"/>
        <end position="271"/>
    </location>
</feature>
<gene>
    <name evidence="2" type="ORF">ACJIZ3_021106</name>
</gene>
<evidence type="ECO:0008006" key="4">
    <source>
        <dbReference type="Google" id="ProtNLM"/>
    </source>
</evidence>
<feature type="compositionally biased region" description="Polar residues" evidence="1">
    <location>
        <begin position="237"/>
        <end position="248"/>
    </location>
</feature>
<organism evidence="2 3">
    <name type="scientific">Penstemon smallii</name>
    <dbReference type="NCBI Taxonomy" id="265156"/>
    <lineage>
        <taxon>Eukaryota</taxon>
        <taxon>Viridiplantae</taxon>
        <taxon>Streptophyta</taxon>
        <taxon>Embryophyta</taxon>
        <taxon>Tracheophyta</taxon>
        <taxon>Spermatophyta</taxon>
        <taxon>Magnoliopsida</taxon>
        <taxon>eudicotyledons</taxon>
        <taxon>Gunneridae</taxon>
        <taxon>Pentapetalae</taxon>
        <taxon>asterids</taxon>
        <taxon>lamiids</taxon>
        <taxon>Lamiales</taxon>
        <taxon>Plantaginaceae</taxon>
        <taxon>Cheloneae</taxon>
        <taxon>Penstemon</taxon>
    </lineage>
</organism>
<feature type="compositionally biased region" description="Basic and acidic residues" evidence="1">
    <location>
        <begin position="699"/>
        <end position="719"/>
    </location>
</feature>
<dbReference type="Proteomes" id="UP001634393">
    <property type="component" value="Unassembled WGS sequence"/>
</dbReference>
<feature type="compositionally biased region" description="Polar residues" evidence="1">
    <location>
        <begin position="550"/>
        <end position="559"/>
    </location>
</feature>
<dbReference type="PANTHER" id="PTHR31008">
    <property type="entry name" value="COP1-INTERACTING PROTEIN-RELATED"/>
    <property type="match status" value="1"/>
</dbReference>
<evidence type="ECO:0000256" key="1">
    <source>
        <dbReference type="SAM" id="MobiDB-lite"/>
    </source>
</evidence>
<feature type="compositionally biased region" description="Basic and acidic residues" evidence="1">
    <location>
        <begin position="463"/>
        <end position="474"/>
    </location>
</feature>
<comment type="caution">
    <text evidence="2">The sequence shown here is derived from an EMBL/GenBank/DDBJ whole genome shotgun (WGS) entry which is preliminary data.</text>
</comment>
<feature type="region of interest" description="Disordered" evidence="1">
    <location>
        <begin position="413"/>
        <end position="567"/>
    </location>
</feature>
<dbReference type="PANTHER" id="PTHR31008:SF15">
    <property type="entry name" value="GPI-ANCHORED ADHESIN-LIKE PROTEIN"/>
    <property type="match status" value="1"/>
</dbReference>
<sequence>MAKMKSDTPIDYAIFQLSPKRSRCELFVSSDGSMEKLASGLLKPFVAHLRVAEEQVASAAQSVKLEVGRRRNAEVWFTKGTLERFVRFVSTPEVLELVNTFDAEMSQLEAARRIYSQGAGDHLSGGGGSSADDDTKKELLRAIDVRLVAVQQDLSTACARAAAAGFDIDTVSELQLFADRFGAHRLNEACDKFLSLCERRPNLTNPWKPGPEDRAVRASYGSDMSIDDDPPSPQPRQEPTTSKQSNPPSIAFPIRRTFSREPSVERDDGNRNKANNTVTEKDDKDESSTTPESIQLSQPARRLSVQDRISLFENKQKETSGGKPKPSELRRLSSDVSLSSAAAEKAVLRRWSGASDMSIDLSAEKKDVDSPSYTPSSMPVSQENKVLNSNDNTAKNSSIVKPEIKVIPSISRVSDGGLREGSFNRSEQFFESSKSNSNSGSGETDGLKDEERGKIQSGSFISRAEHQENSEENFRTLPGGKADGVFGTRNQGKLKGSHSCGELSGPHTHIAAERDQGSSLTQSRPSGSKGDGQVEISNPGDNSESRDESATQTRFNSTRKAVGESGVFEAVAGSRIREAFAARYKGVEGDSLPTQQEIKSFGKAEVVEKKEPHASKKVSSGSVSNSEDSGSQKMKFGKQGSAAALSKKVQIQRDEISFSGNTRTSFAREAQEGFDSFSTPPPDQAQRMRPSKGNQELNDELKMKANELEKLFAEHKLRAPGDQSNSARKGKTEDTRREATINLHYKKPVEDITPQVFDGYQWAEPTESSKNKTNFNASSPVKTIDNQNHGDTLNKNFSELSVSEGSRGKVYNRYMQKRDAKLREEWSSKRVEKEARLKSMQDILERNRSEMKAKISGSADKQDSISSSRRRAERLQSYNSRSIMIREQQHLDFGDSEDVDEDEALDRVCEDRAIIYGTSFENDMSRGAQGKKILPNNRSLLSSTPRTSAAPVPRSATKTSTINSGKRRMQPENPLAQSVPNYSDLRKENTKPSSGGSKVTRLQVRNYSRSKSISDEATLDKSTIDKEDKSHRSQSSRKSSAFPNECEEMSYLDSDGVVLTPIKFEEEVPKSATTKPFLKKGSRTGFVARASIARQKASVGSNPIKDIEGNDYLATGPDDVVSGVKDEGDEDFETLKTEVNKILDNGEQRIELESDKFRNSGSENSDGTPTFSHVDHVLGSQLPFEISSNFLPVESMQDWPGESPMSWISRNQNPFSYPHEMSDVDASVDSPVGSPASWNSHSLNQMEADAVRMRKKWGTAQKPMLVTNSSNHLPRKDMTRGFKRFLKFGRKNRASESLVDWISATTSEGDDDTEDGRDLANRSSEDLRKSRMGFSQAQASDYGFSESELFGESVQSSDSSIPAPPSNFKLRDDHMSGSSIKGEIMKFYSLCLSYLFKHDMLQSL</sequence>
<feature type="compositionally biased region" description="Basic and acidic residues" evidence="1">
    <location>
        <begin position="600"/>
        <end position="614"/>
    </location>
</feature>
<feature type="compositionally biased region" description="Polar residues" evidence="1">
    <location>
        <begin position="517"/>
        <end position="526"/>
    </location>
</feature>
<name>A0ABD3SKI8_9LAMI</name>
<feature type="region of interest" description="Disordered" evidence="1">
    <location>
        <begin position="924"/>
        <end position="1047"/>
    </location>
</feature>
<feature type="region of interest" description="Disordered" evidence="1">
    <location>
        <begin position="1306"/>
        <end position="1334"/>
    </location>
</feature>
<feature type="compositionally biased region" description="Low complexity" evidence="1">
    <location>
        <begin position="617"/>
        <end position="631"/>
    </location>
</feature>
<proteinExistence type="predicted"/>